<dbReference type="EMBL" id="BAABGZ010000023">
    <property type="protein sequence ID" value="GAA4357549.1"/>
    <property type="molecule type" value="Genomic_DNA"/>
</dbReference>
<keyword evidence="2" id="KW-1185">Reference proteome</keyword>
<organism evidence="1 2">
    <name type="scientific">Hymenobacter saemangeumensis</name>
    <dbReference type="NCBI Taxonomy" id="1084522"/>
    <lineage>
        <taxon>Bacteria</taxon>
        <taxon>Pseudomonadati</taxon>
        <taxon>Bacteroidota</taxon>
        <taxon>Cytophagia</taxon>
        <taxon>Cytophagales</taxon>
        <taxon>Hymenobacteraceae</taxon>
        <taxon>Hymenobacter</taxon>
    </lineage>
</organism>
<name>A0ABP8IF14_9BACT</name>
<evidence type="ECO:0000313" key="2">
    <source>
        <dbReference type="Proteomes" id="UP001501153"/>
    </source>
</evidence>
<reference evidence="2" key="1">
    <citation type="journal article" date="2019" name="Int. J. Syst. Evol. Microbiol.">
        <title>The Global Catalogue of Microorganisms (GCM) 10K type strain sequencing project: providing services to taxonomists for standard genome sequencing and annotation.</title>
        <authorList>
            <consortium name="The Broad Institute Genomics Platform"/>
            <consortium name="The Broad Institute Genome Sequencing Center for Infectious Disease"/>
            <person name="Wu L."/>
            <person name="Ma J."/>
        </authorList>
    </citation>
    <scope>NUCLEOTIDE SEQUENCE [LARGE SCALE GENOMIC DNA]</scope>
    <source>
        <strain evidence="2">JCM 17923</strain>
    </source>
</reference>
<dbReference type="RefSeq" id="WP_345236128.1">
    <property type="nucleotide sequence ID" value="NZ_BAABGZ010000023.1"/>
</dbReference>
<dbReference type="Proteomes" id="UP001501153">
    <property type="component" value="Unassembled WGS sequence"/>
</dbReference>
<sequence length="114" mass="12566">MTEEQEKIRADLPRLVGYFKGIAAGSGWHPLWKTEYEVASATVHLLLAKDDFTEADFAEIASCVNTLVGKEHADGCGWLDFQLQLSHFFRVSGYQSDWNGTTGKFTFGNAASGC</sequence>
<accession>A0ABP8IF14</accession>
<protein>
    <submittedName>
        <fullName evidence="1">Uncharacterized protein</fullName>
    </submittedName>
</protein>
<comment type="caution">
    <text evidence="1">The sequence shown here is derived from an EMBL/GenBank/DDBJ whole genome shotgun (WGS) entry which is preliminary data.</text>
</comment>
<proteinExistence type="predicted"/>
<evidence type="ECO:0000313" key="1">
    <source>
        <dbReference type="EMBL" id="GAA4357549.1"/>
    </source>
</evidence>
<gene>
    <name evidence="1" type="ORF">GCM10023185_22360</name>
</gene>